<proteinExistence type="predicted"/>
<dbReference type="InterPro" id="IPR055259">
    <property type="entry name" value="YkvP/CgeB_Glyco_trans-like"/>
</dbReference>
<dbReference type="AlphaFoldDB" id="A0A0J7IXR3"/>
<evidence type="ECO:0000313" key="2">
    <source>
        <dbReference type="EMBL" id="KMQ71048.1"/>
    </source>
</evidence>
<reference evidence="2 3" key="1">
    <citation type="journal article" date="2004" name="Int. J. Syst. Evol. Microbiol.">
        <title>Kaistella koreensis gen. nov., sp. nov., a novel member of the Chryseobacterium-Bergeyella-Riemerella branch.</title>
        <authorList>
            <person name="Kim M.K."/>
            <person name="Im W.T."/>
            <person name="Shin Y.K."/>
            <person name="Lim J.H."/>
            <person name="Kim S.H."/>
            <person name="Lee B.C."/>
            <person name="Park M.Y."/>
            <person name="Lee K.Y."/>
            <person name="Lee S.T."/>
        </authorList>
    </citation>
    <scope>NUCLEOTIDE SEQUENCE [LARGE SCALE GENOMIC DNA]</scope>
    <source>
        <strain evidence="2 3">CCUG 49689</strain>
    </source>
</reference>
<dbReference type="Proteomes" id="UP000035900">
    <property type="component" value="Unassembled WGS sequence"/>
</dbReference>
<sequence>MKICVISFDFWNYDEHIVTELRRKGIDANHINIGAYQHKNFPARVQNTISKIVLKRNLKNEYRQEMILDQLKKLGKQDQILVINPELIERKYHEVIKEYTRKYIAYLYDSLARCPAEHLFDLFDEIFSFDKNDAERYHFQQITNYNYLPEAELNKNPMFDMVYVASYDKRIQILFKLTKKLDTLGLSYYAKIVGKKAWKEHLNVDSRRTVFFTRRRLAHKDVPEFYGNGKVLLDLIRDNQSGLSFRIFEAMALKKKIITDNQTVKEYDFYNPNNILVLNDDMSNVEKSFFETAYQELDPEVYRKYTVEAWVENVFGLKS</sequence>
<accession>A0A0J7IXR3</accession>
<dbReference type="Pfam" id="PF13524">
    <property type="entry name" value="Glyco_trans_1_2"/>
    <property type="match status" value="1"/>
</dbReference>
<protein>
    <recommendedName>
        <fullName evidence="1">Spore protein YkvP/CgeB glycosyl transferase-like domain-containing protein</fullName>
    </recommendedName>
</protein>
<dbReference type="OrthoDB" id="3251881at2"/>
<dbReference type="EMBL" id="LFNG01000011">
    <property type="protein sequence ID" value="KMQ71048.1"/>
    <property type="molecule type" value="Genomic_DNA"/>
</dbReference>
<dbReference type="STRING" id="1304281.ACM44_08865"/>
<name>A0A0J7IXR3_9FLAO</name>
<comment type="caution">
    <text evidence="2">The sequence shown here is derived from an EMBL/GenBank/DDBJ whole genome shotgun (WGS) entry which is preliminary data.</text>
</comment>
<organism evidence="2 3">
    <name type="scientific">Chryseobacterium koreense CCUG 49689</name>
    <dbReference type="NCBI Taxonomy" id="1304281"/>
    <lineage>
        <taxon>Bacteria</taxon>
        <taxon>Pseudomonadati</taxon>
        <taxon>Bacteroidota</taxon>
        <taxon>Flavobacteriia</taxon>
        <taxon>Flavobacteriales</taxon>
        <taxon>Weeksellaceae</taxon>
        <taxon>Chryseobacterium group</taxon>
        <taxon>Chryseobacterium</taxon>
    </lineage>
</organism>
<feature type="domain" description="Spore protein YkvP/CgeB glycosyl transferase-like" evidence="1">
    <location>
        <begin position="189"/>
        <end position="289"/>
    </location>
</feature>
<gene>
    <name evidence="2" type="ORF">ACM44_08865</name>
</gene>
<evidence type="ECO:0000259" key="1">
    <source>
        <dbReference type="Pfam" id="PF13524"/>
    </source>
</evidence>
<keyword evidence="3" id="KW-1185">Reference proteome</keyword>
<dbReference type="PATRIC" id="fig|1304281.5.peg.1906"/>
<evidence type="ECO:0000313" key="3">
    <source>
        <dbReference type="Proteomes" id="UP000035900"/>
    </source>
</evidence>
<dbReference type="RefSeq" id="WP_048499681.1">
    <property type="nucleotide sequence ID" value="NZ_LFNG01000011.1"/>
</dbReference>